<gene>
    <name evidence="3" type="ORF">CfE428DRAFT_0357</name>
</gene>
<evidence type="ECO:0000313" key="4">
    <source>
        <dbReference type="Proteomes" id="UP000005824"/>
    </source>
</evidence>
<evidence type="ECO:0000313" key="3">
    <source>
        <dbReference type="EMBL" id="EDY22232.1"/>
    </source>
</evidence>
<dbReference type="InterPro" id="IPR023631">
    <property type="entry name" value="Amidase_dom"/>
</dbReference>
<name>B4CUJ4_9BACT</name>
<keyword evidence="4" id="KW-1185">Reference proteome</keyword>
<comment type="caution">
    <text evidence="3">The sequence shown here is derived from an EMBL/GenBank/DDBJ whole genome shotgun (WGS) entry which is preliminary data.</text>
</comment>
<dbReference type="EMBL" id="ABVL01000001">
    <property type="protein sequence ID" value="EDY22232.1"/>
    <property type="molecule type" value="Genomic_DNA"/>
</dbReference>
<dbReference type="Pfam" id="PF01425">
    <property type="entry name" value="Amidase"/>
    <property type="match status" value="1"/>
</dbReference>
<dbReference type="PROSITE" id="PS51257">
    <property type="entry name" value="PROKAR_LIPOPROTEIN"/>
    <property type="match status" value="1"/>
</dbReference>
<protein>
    <submittedName>
        <fullName evidence="3">Amidase</fullName>
    </submittedName>
</protein>
<sequence length="431" mass="46287">MKVRGRFLPSWFLLGWVPVLFSGCLLVPHSRGHTEHHHAFIDYWPKEAHKPGLKLAVKDNIDMRGVVTTAGSEYLAKNNPPAKADAQCLAIARARGVPIVGKTNLSEFAVAPSGFNEYYGTPKSPLSHMHRLIPGGSSCGSAVAVARGYADVSFGTDTAGSVRVPAACCGVVGLKTTFGLVSLHGVVPVEPKHLDTVGPIGKNVEDTAKGMDLLEAGFAGKYAAAKAAKPAGRDIRVGRLYLKGTSSGVDKAVDAALQKAGFKVVPLDERFREKWDQAKKDGNTMAAAGVWLSEGPYLTRNGVSARTKATILVGRVQYPLAYRRALARREEWQEALRHAFHKVDFIALPTLQSTPPGIPPNLKIGLLEIFMLDFQNTVAVNFAGNPALAVPVPLAHTNVRLTSLQLIAPPKKEAELLNAGRLVEQAVKPRK</sequence>
<dbReference type="PANTHER" id="PTHR11895">
    <property type="entry name" value="TRANSAMIDASE"/>
    <property type="match status" value="1"/>
</dbReference>
<dbReference type="Proteomes" id="UP000005824">
    <property type="component" value="Unassembled WGS sequence"/>
</dbReference>
<dbReference type="PANTHER" id="PTHR11895:SF7">
    <property type="entry name" value="GLUTAMYL-TRNA(GLN) AMIDOTRANSFERASE SUBUNIT A, MITOCHONDRIAL"/>
    <property type="match status" value="1"/>
</dbReference>
<dbReference type="GO" id="GO:0003824">
    <property type="term" value="F:catalytic activity"/>
    <property type="evidence" value="ECO:0007669"/>
    <property type="project" value="InterPro"/>
</dbReference>
<reference evidence="3 4" key="1">
    <citation type="journal article" date="2011" name="J. Bacteriol.">
        <title>Genome sequence of Chthoniobacter flavus Ellin428, an aerobic heterotrophic soil bacterium.</title>
        <authorList>
            <person name="Kant R."/>
            <person name="van Passel M.W."/>
            <person name="Palva A."/>
            <person name="Lucas S."/>
            <person name="Lapidus A."/>
            <person name="Glavina Del Rio T."/>
            <person name="Dalin E."/>
            <person name="Tice H."/>
            <person name="Bruce D."/>
            <person name="Goodwin L."/>
            <person name="Pitluck S."/>
            <person name="Larimer F.W."/>
            <person name="Land M.L."/>
            <person name="Hauser L."/>
            <person name="Sangwan P."/>
            <person name="de Vos W.M."/>
            <person name="Janssen P.H."/>
            <person name="Smidt H."/>
        </authorList>
    </citation>
    <scope>NUCLEOTIDE SEQUENCE [LARGE SCALE GENOMIC DNA]</scope>
    <source>
        <strain evidence="3 4">Ellin428</strain>
    </source>
</reference>
<dbReference type="InterPro" id="IPR036928">
    <property type="entry name" value="AS_sf"/>
</dbReference>
<dbReference type="InterPro" id="IPR000120">
    <property type="entry name" value="Amidase"/>
</dbReference>
<dbReference type="Gene3D" id="3.90.1300.10">
    <property type="entry name" value="Amidase signature (AS) domain"/>
    <property type="match status" value="1"/>
</dbReference>
<comment type="similarity">
    <text evidence="1">Belongs to the amidase family.</text>
</comment>
<feature type="domain" description="Amidase" evidence="2">
    <location>
        <begin position="52"/>
        <end position="417"/>
    </location>
</feature>
<dbReference type="RefSeq" id="WP_006977684.1">
    <property type="nucleotide sequence ID" value="NZ_ABVL01000001.1"/>
</dbReference>
<evidence type="ECO:0000259" key="2">
    <source>
        <dbReference type="Pfam" id="PF01425"/>
    </source>
</evidence>
<dbReference type="STRING" id="497964.CfE428DRAFT_0357"/>
<dbReference type="InParanoid" id="B4CUJ4"/>
<accession>B4CUJ4</accession>
<dbReference type="SUPFAM" id="SSF75304">
    <property type="entry name" value="Amidase signature (AS) enzymes"/>
    <property type="match status" value="1"/>
</dbReference>
<evidence type="ECO:0000256" key="1">
    <source>
        <dbReference type="ARBA" id="ARBA00009199"/>
    </source>
</evidence>
<organism evidence="3 4">
    <name type="scientific">Chthoniobacter flavus Ellin428</name>
    <dbReference type="NCBI Taxonomy" id="497964"/>
    <lineage>
        <taxon>Bacteria</taxon>
        <taxon>Pseudomonadati</taxon>
        <taxon>Verrucomicrobiota</taxon>
        <taxon>Spartobacteria</taxon>
        <taxon>Chthoniobacterales</taxon>
        <taxon>Chthoniobacteraceae</taxon>
        <taxon>Chthoniobacter</taxon>
    </lineage>
</organism>
<dbReference type="eggNOG" id="COG0154">
    <property type="taxonomic scope" value="Bacteria"/>
</dbReference>
<dbReference type="AlphaFoldDB" id="B4CUJ4"/>
<proteinExistence type="inferred from homology"/>